<name>G0WCS2_NAUDC</name>
<gene>
    <name evidence="1" type="primary">NDAI0F02650</name>
    <name evidence="1" type="ordered locus">NDAI_0F02650</name>
</gene>
<reference evidence="1 2" key="1">
    <citation type="journal article" date="2011" name="Proc. Natl. Acad. Sci. U.S.A.">
        <title>Evolutionary erosion of yeast sex chromosomes by mating-type switching accidents.</title>
        <authorList>
            <person name="Gordon J.L."/>
            <person name="Armisen D."/>
            <person name="Proux-Wera E."/>
            <person name="Oheigeartaigh S.S."/>
            <person name="Byrne K.P."/>
            <person name="Wolfe K.H."/>
        </authorList>
    </citation>
    <scope>NUCLEOTIDE SEQUENCE [LARGE SCALE GENOMIC DNA]</scope>
    <source>
        <strain evidence="2">ATCC 10597 / BCRC 20456 / CBS 421 / NBRC 0211 / NRRL Y-12639</strain>
    </source>
</reference>
<organism evidence="1 2">
    <name type="scientific">Naumovozyma dairenensis (strain ATCC 10597 / BCRC 20456 / CBS 421 / NBRC 0211 / NRRL Y-12639)</name>
    <name type="common">Saccharomyces dairenensis</name>
    <dbReference type="NCBI Taxonomy" id="1071378"/>
    <lineage>
        <taxon>Eukaryota</taxon>
        <taxon>Fungi</taxon>
        <taxon>Dikarya</taxon>
        <taxon>Ascomycota</taxon>
        <taxon>Saccharomycotina</taxon>
        <taxon>Saccharomycetes</taxon>
        <taxon>Saccharomycetales</taxon>
        <taxon>Saccharomycetaceae</taxon>
        <taxon>Naumovozyma</taxon>
    </lineage>
</organism>
<dbReference type="RefSeq" id="XP_003670826.1">
    <property type="nucleotide sequence ID" value="XM_003670778.1"/>
</dbReference>
<keyword evidence="2" id="KW-1185">Reference proteome</keyword>
<dbReference type="HOGENOM" id="CLU_093584_0_0_1"/>
<dbReference type="eggNOG" id="ENOG502S31N">
    <property type="taxonomic scope" value="Eukaryota"/>
</dbReference>
<sequence>MEVLYNTLPHRIDKSKFYYCPPSQVVPTKENIKFDLHGYFKGLTDINCTTLPEGNRIIELDGLTKWFTNRRRSIIQVDNFCHRRWELCEGFVKSKYYLTKDYLSYNIFNNEEENKNQLVPGSVLALEAAFAGMIVSNKKNWGFKNKLFHRNQSLVGKVTTSLPSRLILPWVLAGYTLSVCIPVTWKNFKKSIRQEPSNTIQKIDDFNSRIKGKLSLNNDQIASRINKFLQTGVRHTRMYLFEKLYE</sequence>
<dbReference type="STRING" id="1071378.G0WCS2"/>
<dbReference type="EMBL" id="HE580272">
    <property type="protein sequence ID" value="CCD25583.1"/>
    <property type="molecule type" value="Genomic_DNA"/>
</dbReference>
<protein>
    <submittedName>
        <fullName evidence="1">Uncharacterized protein</fullName>
    </submittedName>
</protein>
<evidence type="ECO:0000313" key="1">
    <source>
        <dbReference type="EMBL" id="CCD25583.1"/>
    </source>
</evidence>
<dbReference type="AlphaFoldDB" id="G0WCS2"/>
<dbReference type="KEGG" id="ndi:NDAI_0F02650"/>
<proteinExistence type="predicted"/>
<evidence type="ECO:0000313" key="2">
    <source>
        <dbReference type="Proteomes" id="UP000000689"/>
    </source>
</evidence>
<accession>G0WCS2</accession>
<dbReference type="OrthoDB" id="4039294at2759"/>
<dbReference type="GeneID" id="11496921"/>
<dbReference type="Proteomes" id="UP000000689">
    <property type="component" value="Chromosome 6"/>
</dbReference>